<dbReference type="RefSeq" id="WP_064009688.1">
    <property type="nucleotide sequence ID" value="NZ_LUUG01000093.1"/>
</dbReference>
<gene>
    <name evidence="1" type="ORF">A1332_03700</name>
</gene>
<dbReference type="InterPro" id="IPR047610">
    <property type="entry name" value="ImuA_translesion"/>
</dbReference>
<organism evidence="1 2">
    <name type="scientific">Methylomonas methanica</name>
    <dbReference type="NCBI Taxonomy" id="421"/>
    <lineage>
        <taxon>Bacteria</taxon>
        <taxon>Pseudomonadati</taxon>
        <taxon>Pseudomonadota</taxon>
        <taxon>Gammaproteobacteria</taxon>
        <taxon>Methylococcales</taxon>
        <taxon>Methylococcaceae</taxon>
        <taxon>Methylomonas</taxon>
    </lineage>
</organism>
<proteinExistence type="predicted"/>
<comment type="caution">
    <text evidence="1">The sequence shown here is derived from an EMBL/GenBank/DDBJ whole genome shotgun (WGS) entry which is preliminary data.</text>
</comment>
<dbReference type="Proteomes" id="UP000078090">
    <property type="component" value="Unassembled WGS sequence"/>
</dbReference>
<reference evidence="1 2" key="1">
    <citation type="submission" date="2016-03" db="EMBL/GenBank/DDBJ databases">
        <authorList>
            <person name="Ploux O."/>
        </authorList>
    </citation>
    <scope>NUCLEOTIDE SEQUENCE [LARGE SCALE GENOMIC DNA]</scope>
    <source>
        <strain evidence="1 2">R-45363</strain>
    </source>
</reference>
<name>A0A177M7Y4_METMH</name>
<dbReference type="PIRSF" id="PIRSF037290">
    <property type="entry name" value="UCP037290"/>
    <property type="match status" value="1"/>
</dbReference>
<protein>
    <recommendedName>
        <fullName evidence="3">SOS cell division inhibitor SulA</fullName>
    </recommendedName>
</protein>
<dbReference type="SUPFAM" id="SSF52540">
    <property type="entry name" value="P-loop containing nucleoside triphosphate hydrolases"/>
    <property type="match status" value="1"/>
</dbReference>
<dbReference type="InterPro" id="IPR027417">
    <property type="entry name" value="P-loop_NTPase"/>
</dbReference>
<dbReference type="Gene3D" id="3.40.50.300">
    <property type="entry name" value="P-loop containing nucleotide triphosphate hydrolases"/>
    <property type="match status" value="1"/>
</dbReference>
<dbReference type="NCBIfam" id="NF033429">
    <property type="entry name" value="ImuA_translesion"/>
    <property type="match status" value="1"/>
</dbReference>
<evidence type="ECO:0000313" key="2">
    <source>
        <dbReference type="Proteomes" id="UP000078090"/>
    </source>
</evidence>
<evidence type="ECO:0000313" key="1">
    <source>
        <dbReference type="EMBL" id="OAI01150.1"/>
    </source>
</evidence>
<evidence type="ECO:0008006" key="3">
    <source>
        <dbReference type="Google" id="ProtNLM"/>
    </source>
</evidence>
<dbReference type="OrthoDB" id="9811176at2"/>
<dbReference type="InterPro" id="IPR017166">
    <property type="entry name" value="UCP037290"/>
</dbReference>
<dbReference type="EMBL" id="LUUG01000093">
    <property type="protein sequence ID" value="OAI01150.1"/>
    <property type="molecule type" value="Genomic_DNA"/>
</dbReference>
<accession>A0A177M7Y4</accession>
<dbReference type="AlphaFoldDB" id="A0A177M7Y4"/>
<sequence>MNANALDQLLRSQTGIWRGLHSEHQAWPVIPSGFAELDASLPGGGWPLSGVLEIFSPCLGIGELSLLLPAMSYITQTKRWIAWIAPPQQAYAPALAQAGIDLAYLLVVDCRQEADIPWSLEKLLRSGRCGMALAWPRRLSDHQIRRLQLAAEAGSALAVLYPKQPSGAGYTALRLEIKPAETGLALHILKARGSLQRASLILPL</sequence>